<evidence type="ECO:0000313" key="5">
    <source>
        <dbReference type="RefSeq" id="XP_022251914.1"/>
    </source>
</evidence>
<evidence type="ECO:0000313" key="4">
    <source>
        <dbReference type="Proteomes" id="UP000694941"/>
    </source>
</evidence>
<feature type="chain" id="PRO_5045195049" evidence="3">
    <location>
        <begin position="17"/>
        <end position="372"/>
    </location>
</feature>
<dbReference type="GeneID" id="106467963"/>
<dbReference type="Pfam" id="PF13855">
    <property type="entry name" value="LRR_8"/>
    <property type="match status" value="1"/>
</dbReference>
<evidence type="ECO:0000256" key="3">
    <source>
        <dbReference type="SAM" id="SignalP"/>
    </source>
</evidence>
<keyword evidence="3" id="KW-0732">Signal</keyword>
<evidence type="ECO:0000256" key="2">
    <source>
        <dbReference type="ARBA" id="ARBA00022737"/>
    </source>
</evidence>
<dbReference type="InterPro" id="IPR001611">
    <property type="entry name" value="Leu-rich_rpt"/>
</dbReference>
<keyword evidence="4" id="KW-1185">Reference proteome</keyword>
<dbReference type="PANTHER" id="PTHR48051">
    <property type="match status" value="1"/>
</dbReference>
<dbReference type="PANTHER" id="PTHR48051:SF1">
    <property type="entry name" value="RAS SUPPRESSOR PROTEIN 1"/>
    <property type="match status" value="1"/>
</dbReference>
<proteinExistence type="predicted"/>
<dbReference type="InterPro" id="IPR032675">
    <property type="entry name" value="LRR_dom_sf"/>
</dbReference>
<organism evidence="4 5">
    <name type="scientific">Limulus polyphemus</name>
    <name type="common">Atlantic horseshoe crab</name>
    <dbReference type="NCBI Taxonomy" id="6850"/>
    <lineage>
        <taxon>Eukaryota</taxon>
        <taxon>Metazoa</taxon>
        <taxon>Ecdysozoa</taxon>
        <taxon>Arthropoda</taxon>
        <taxon>Chelicerata</taxon>
        <taxon>Merostomata</taxon>
        <taxon>Xiphosura</taxon>
        <taxon>Limulidae</taxon>
        <taxon>Limulus</taxon>
    </lineage>
</organism>
<keyword evidence="2" id="KW-0677">Repeat</keyword>
<evidence type="ECO:0000256" key="1">
    <source>
        <dbReference type="ARBA" id="ARBA00022614"/>
    </source>
</evidence>
<dbReference type="RefSeq" id="XP_022251914.1">
    <property type="nucleotide sequence ID" value="XM_022396206.1"/>
</dbReference>
<keyword evidence="1" id="KW-0433">Leucine-rich repeat</keyword>
<protein>
    <submittedName>
        <fullName evidence="5">Uncharacterized protein LOC106467963 isoform X2</fullName>
    </submittedName>
</protein>
<gene>
    <name evidence="5" type="primary">LOC106467963</name>
</gene>
<dbReference type="Gene3D" id="3.80.10.10">
    <property type="entry name" value="Ribonuclease Inhibitor"/>
    <property type="match status" value="1"/>
</dbReference>
<dbReference type="Proteomes" id="UP000694941">
    <property type="component" value="Unplaced"/>
</dbReference>
<dbReference type="InterPro" id="IPR050216">
    <property type="entry name" value="LRR_domain-containing"/>
</dbReference>
<dbReference type="SUPFAM" id="SSF52058">
    <property type="entry name" value="L domain-like"/>
    <property type="match status" value="1"/>
</dbReference>
<name>A0ABM1T7Q8_LIMPO</name>
<reference evidence="5" key="1">
    <citation type="submission" date="2025-08" db="UniProtKB">
        <authorList>
            <consortium name="RefSeq"/>
        </authorList>
    </citation>
    <scope>IDENTIFICATION</scope>
    <source>
        <tissue evidence="5">Muscle</tissue>
    </source>
</reference>
<sequence length="372" mass="43202">MIKSFVKMIMSLIFHCYEFLLLKRLEEDPSLWREIKKQFSQGKSVYILQSILPDLWFLAITLEKTKDRFPAFVKAQLDENLQLPSRQESLLGRYLNSVDFVELHLDSIFKHGENGYLPQELFRCPNVKLLSLKYNLLETVPPDIGHMKNLEYLALTNNRLQNFSIPYTLTFCQKLSVLLLDNNLLDALPGFLCYMPSLHTVHRHGNHNYFKATFMWYHTDVNERIMFVSGSGSIETQHKPERLQFLAARVVIAAKINFYSSPHVPHILMDYISDMYFNFNICGNCPSARLLREPGYKVFTFMNPYLGNTCVPFLHWACSLTCAQAIEVPARVQQLRAASEQDRIYRQCVHAAQLGTRRSSNSEKIRAAEKYL</sequence>
<feature type="signal peptide" evidence="3">
    <location>
        <begin position="1"/>
        <end position="16"/>
    </location>
</feature>
<accession>A0ABM1T7Q8</accession>